<organism evidence="1 2">
    <name type="scientific">Rotaria sordida</name>
    <dbReference type="NCBI Taxonomy" id="392033"/>
    <lineage>
        <taxon>Eukaryota</taxon>
        <taxon>Metazoa</taxon>
        <taxon>Spiralia</taxon>
        <taxon>Gnathifera</taxon>
        <taxon>Rotifera</taxon>
        <taxon>Eurotatoria</taxon>
        <taxon>Bdelloidea</taxon>
        <taxon>Philodinida</taxon>
        <taxon>Philodinidae</taxon>
        <taxon>Rotaria</taxon>
    </lineage>
</organism>
<dbReference type="AlphaFoldDB" id="A0A814M706"/>
<comment type="caution">
    <text evidence="1">The sequence shown here is derived from an EMBL/GenBank/DDBJ whole genome shotgun (WGS) entry which is preliminary data.</text>
</comment>
<proteinExistence type="predicted"/>
<sequence length="229" mass="25980">MDPKLMNILAAIVEAYNNTDSSIGRRTILSIVAKQVDYNLLSSVIPGLTRYRYTAARLYAEEYGKGMIKVPSHRTNIRYDPAQVEHFIDFVLSTHISIDLSFGEKTLRLSSGTELYVPDIIRSVNSTRIIQQYYEYCYQRCSDFSPLGSSSLYKILGCCKASTQKVLQDLNNIVADGVTAFEGLKSMIENLLIDANEKTRLITDLQRAKQYLKSDFKLHVSRSSILWVI</sequence>
<gene>
    <name evidence="1" type="ORF">SEV965_LOCUS14578</name>
</gene>
<protein>
    <submittedName>
        <fullName evidence="1">Uncharacterized protein</fullName>
    </submittedName>
</protein>
<accession>A0A814M706</accession>
<reference evidence="1" key="1">
    <citation type="submission" date="2021-02" db="EMBL/GenBank/DDBJ databases">
        <authorList>
            <person name="Nowell W R."/>
        </authorList>
    </citation>
    <scope>NUCLEOTIDE SEQUENCE</scope>
</reference>
<evidence type="ECO:0000313" key="1">
    <source>
        <dbReference type="EMBL" id="CAF1075495.1"/>
    </source>
</evidence>
<name>A0A814M706_9BILA</name>
<dbReference type="Proteomes" id="UP000663889">
    <property type="component" value="Unassembled WGS sequence"/>
</dbReference>
<dbReference type="EMBL" id="CAJNOU010000731">
    <property type="protein sequence ID" value="CAF1075495.1"/>
    <property type="molecule type" value="Genomic_DNA"/>
</dbReference>
<evidence type="ECO:0000313" key="2">
    <source>
        <dbReference type="Proteomes" id="UP000663889"/>
    </source>
</evidence>